<keyword evidence="2" id="KW-0479">Metal-binding</keyword>
<reference evidence="5 6" key="1">
    <citation type="submission" date="2019-06" db="EMBL/GenBank/DDBJ databases">
        <title>Sequencing the genomes of 1000 actinobacteria strains.</title>
        <authorList>
            <person name="Klenk H.-P."/>
        </authorList>
    </citation>
    <scope>NUCLEOTIDE SEQUENCE [LARGE SCALE GENOMIC DNA]</scope>
    <source>
        <strain evidence="5 6">DSM 12362</strain>
    </source>
</reference>
<protein>
    <submittedName>
        <fullName evidence="5">Cupin superfamily protein</fullName>
    </submittedName>
</protein>
<dbReference type="PROSITE" id="PS51184">
    <property type="entry name" value="JMJC"/>
    <property type="match status" value="1"/>
</dbReference>
<evidence type="ECO:0000313" key="5">
    <source>
        <dbReference type="EMBL" id="TQM96173.1"/>
    </source>
</evidence>
<evidence type="ECO:0000256" key="2">
    <source>
        <dbReference type="ARBA" id="ARBA00022723"/>
    </source>
</evidence>
<dbReference type="Gene3D" id="2.60.120.650">
    <property type="entry name" value="Cupin"/>
    <property type="match status" value="1"/>
</dbReference>
<proteinExistence type="predicted"/>
<keyword evidence="6" id="KW-1185">Reference proteome</keyword>
<dbReference type="RefSeq" id="WP_238329559.1">
    <property type="nucleotide sequence ID" value="NZ_VFPU01000001.1"/>
</dbReference>
<keyword evidence="3" id="KW-0408">Iron</keyword>
<dbReference type="AlphaFoldDB" id="A0A543KM61"/>
<feature type="domain" description="JmjC" evidence="4">
    <location>
        <begin position="110"/>
        <end position="253"/>
    </location>
</feature>
<dbReference type="Pfam" id="PF08007">
    <property type="entry name" value="JmjC_2"/>
    <property type="match status" value="1"/>
</dbReference>
<evidence type="ECO:0000259" key="4">
    <source>
        <dbReference type="PROSITE" id="PS51184"/>
    </source>
</evidence>
<name>A0A543KM61_9MICO</name>
<organism evidence="5 6">
    <name type="scientific">Ornithinimicrobium humiphilum</name>
    <dbReference type="NCBI Taxonomy" id="125288"/>
    <lineage>
        <taxon>Bacteria</taxon>
        <taxon>Bacillati</taxon>
        <taxon>Actinomycetota</taxon>
        <taxon>Actinomycetes</taxon>
        <taxon>Micrococcales</taxon>
        <taxon>Ornithinimicrobiaceae</taxon>
        <taxon>Ornithinimicrobium</taxon>
    </lineage>
</organism>
<evidence type="ECO:0000256" key="3">
    <source>
        <dbReference type="ARBA" id="ARBA00023004"/>
    </source>
</evidence>
<dbReference type="InterPro" id="IPR039994">
    <property type="entry name" value="NO66-like"/>
</dbReference>
<dbReference type="PANTHER" id="PTHR13096:SF9">
    <property type="entry name" value="BIFUNCTIONAL LYSINE-SPECIFIC DEMETHYLASE AND HISTIDYL-HYDROXYLASE"/>
    <property type="match status" value="1"/>
</dbReference>
<dbReference type="GO" id="GO:0051864">
    <property type="term" value="F:histone H3K36 demethylase activity"/>
    <property type="evidence" value="ECO:0007669"/>
    <property type="project" value="TreeGrafter"/>
</dbReference>
<comment type="cofactor">
    <cofactor evidence="1">
        <name>Fe(2+)</name>
        <dbReference type="ChEBI" id="CHEBI:29033"/>
    </cofactor>
</comment>
<accession>A0A543KM61</accession>
<dbReference type="EMBL" id="VFPU01000001">
    <property type="protein sequence ID" value="TQM96173.1"/>
    <property type="molecule type" value="Genomic_DNA"/>
</dbReference>
<comment type="caution">
    <text evidence="5">The sequence shown here is derived from an EMBL/GenBank/DDBJ whole genome shotgun (WGS) entry which is preliminary data.</text>
</comment>
<dbReference type="PANTHER" id="PTHR13096">
    <property type="entry name" value="MINA53 MYC INDUCED NUCLEAR ANTIGEN"/>
    <property type="match status" value="1"/>
</dbReference>
<evidence type="ECO:0000313" key="6">
    <source>
        <dbReference type="Proteomes" id="UP000315133"/>
    </source>
</evidence>
<evidence type="ECO:0000256" key="1">
    <source>
        <dbReference type="ARBA" id="ARBA00001954"/>
    </source>
</evidence>
<dbReference type="SMART" id="SM00558">
    <property type="entry name" value="JmjC"/>
    <property type="match status" value="1"/>
</dbReference>
<dbReference type="SUPFAM" id="SSF51197">
    <property type="entry name" value="Clavaminate synthase-like"/>
    <property type="match status" value="1"/>
</dbReference>
<sequence length="415" mass="44812">MTDRPTLRRLLGADGPEALVECWGRRPLLRTAAERGGDDVGDLFSLEAVDELVSRRGLRTPFLRVAKDGSTLPERQFTSGGGIGAGIGDQVSEDRLLQLFGDGATIVLQGLHRTWDPVRRAAAGLAADLGHPVQVNAYVTPPQNQGFSAHYDVHDVVVVQVHGRKRWTISEPVLPAPLRDQPWTDRAAEVAARAREAAYLDVDLAPGDVLYLPRGWIHAARALGGVTAHLTFGIHQWTRHHLAEAIVERATTRLGDDPDLRASLPLGPDLTDLGSLAEEVAGARRALLRAIEELPDTEVLRVLRRRERAAQRPEPLGPLAQLAAAEELTADTVLRLREALLVDLLPGPEEGTVVVSSRAGRLTLDSHHVPALRALLDARSGRVADLAADPATALDLGRRLVRHGLVLVDGGRLGD</sequence>
<dbReference type="GO" id="GO:0032453">
    <property type="term" value="F:histone H3K4 demethylase activity"/>
    <property type="evidence" value="ECO:0007669"/>
    <property type="project" value="TreeGrafter"/>
</dbReference>
<dbReference type="GO" id="GO:0046872">
    <property type="term" value="F:metal ion binding"/>
    <property type="evidence" value="ECO:0007669"/>
    <property type="project" value="UniProtKB-KW"/>
</dbReference>
<gene>
    <name evidence="5" type="ORF">FB476_1037</name>
</gene>
<dbReference type="InterPro" id="IPR003347">
    <property type="entry name" value="JmjC_dom"/>
</dbReference>
<dbReference type="Proteomes" id="UP000315133">
    <property type="component" value="Unassembled WGS sequence"/>
</dbReference>